<feature type="transmembrane region" description="Helical" evidence="5">
    <location>
        <begin position="116"/>
        <end position="142"/>
    </location>
</feature>
<protein>
    <submittedName>
        <fullName evidence="6">Bile acid:sodium symporter</fullName>
    </submittedName>
</protein>
<feature type="transmembrane region" description="Helical" evidence="5">
    <location>
        <begin position="65"/>
        <end position="85"/>
    </location>
</feature>
<comment type="subcellular location">
    <subcellularLocation>
        <location evidence="1">Membrane</location>
        <topology evidence="1">Multi-pass membrane protein</topology>
    </subcellularLocation>
</comment>
<keyword evidence="3 5" id="KW-1133">Transmembrane helix</keyword>
<keyword evidence="7" id="KW-1185">Reference proteome</keyword>
<reference evidence="6" key="2">
    <citation type="submission" date="2022-01" db="EMBL/GenBank/DDBJ databases">
        <authorList>
            <person name="Zivanovic Y."/>
            <person name="Moreira D."/>
            <person name="Lopez-Garcia P."/>
        </authorList>
    </citation>
    <scope>NUCLEOTIDE SEQUENCE</scope>
    <source>
        <strain evidence="6">G9</strain>
    </source>
</reference>
<evidence type="ECO:0000256" key="1">
    <source>
        <dbReference type="ARBA" id="ARBA00004141"/>
    </source>
</evidence>
<evidence type="ECO:0000256" key="5">
    <source>
        <dbReference type="SAM" id="Phobius"/>
    </source>
</evidence>
<dbReference type="PANTHER" id="PTHR10361:SF28">
    <property type="entry name" value="P3 PROTEIN-RELATED"/>
    <property type="match status" value="1"/>
</dbReference>
<feature type="transmembrane region" description="Helical" evidence="5">
    <location>
        <begin position="148"/>
        <end position="168"/>
    </location>
</feature>
<dbReference type="InterPro" id="IPR038770">
    <property type="entry name" value="Na+/solute_symporter_sf"/>
</dbReference>
<dbReference type="Proteomes" id="UP001154265">
    <property type="component" value="Unassembled WGS sequence"/>
</dbReference>
<accession>A0ABT6EXY7</accession>
<dbReference type="RefSeq" id="WP_277866549.1">
    <property type="nucleotide sequence ID" value="NZ_JAKKUT010000002.1"/>
</dbReference>
<organism evidence="6 7">
    <name type="scientific">Candidatus Synechococcus calcipolaris G9</name>
    <dbReference type="NCBI Taxonomy" id="1497997"/>
    <lineage>
        <taxon>Bacteria</taxon>
        <taxon>Bacillati</taxon>
        <taxon>Cyanobacteriota</taxon>
        <taxon>Cyanophyceae</taxon>
        <taxon>Synechococcales</taxon>
        <taxon>Synechococcaceae</taxon>
        <taxon>Synechococcus</taxon>
    </lineage>
</organism>
<evidence type="ECO:0000256" key="2">
    <source>
        <dbReference type="ARBA" id="ARBA00022692"/>
    </source>
</evidence>
<evidence type="ECO:0000313" key="7">
    <source>
        <dbReference type="Proteomes" id="UP001154265"/>
    </source>
</evidence>
<feature type="transmembrane region" description="Helical" evidence="5">
    <location>
        <begin position="218"/>
        <end position="237"/>
    </location>
</feature>
<comment type="caution">
    <text evidence="6">The sequence shown here is derived from an EMBL/GenBank/DDBJ whole genome shotgun (WGS) entry which is preliminary data.</text>
</comment>
<dbReference type="PANTHER" id="PTHR10361">
    <property type="entry name" value="SODIUM-BILE ACID COTRANSPORTER"/>
    <property type="match status" value="1"/>
</dbReference>
<dbReference type="EMBL" id="JAKKUT010000002">
    <property type="protein sequence ID" value="MDG2990643.1"/>
    <property type="molecule type" value="Genomic_DNA"/>
</dbReference>
<evidence type="ECO:0000256" key="4">
    <source>
        <dbReference type="ARBA" id="ARBA00023136"/>
    </source>
</evidence>
<reference evidence="6" key="1">
    <citation type="journal article" date="2022" name="Genome Biol. Evol.">
        <title>A New Gene Family Diagnostic for Intracellular Biomineralization of Amorphous Ca Carbonates by Cyanobacteria.</title>
        <authorList>
            <person name="Benzerara K."/>
            <person name="Duprat E."/>
            <person name="Bitard-Feildel T."/>
            <person name="Caumes G."/>
            <person name="Cassier-Chauvat C."/>
            <person name="Chauvat F."/>
            <person name="Dezi M."/>
            <person name="Diop S.I."/>
            <person name="Gaschignard G."/>
            <person name="Gorgen S."/>
            <person name="Gugger M."/>
            <person name="Lopez-Garcia P."/>
            <person name="Millet M."/>
            <person name="Skouri-Panet F."/>
            <person name="Moreira D."/>
            <person name="Callebaut I."/>
        </authorList>
    </citation>
    <scope>NUCLEOTIDE SEQUENCE</scope>
    <source>
        <strain evidence="6">G9</strain>
    </source>
</reference>
<feature type="transmembrane region" description="Helical" evidence="5">
    <location>
        <begin position="26"/>
        <end position="45"/>
    </location>
</feature>
<proteinExistence type="predicted"/>
<keyword evidence="4 5" id="KW-0472">Membrane</keyword>
<name>A0ABT6EXY7_9SYNE</name>
<feature type="transmembrane region" description="Helical" evidence="5">
    <location>
        <begin position="91"/>
        <end position="109"/>
    </location>
</feature>
<feature type="transmembrane region" description="Helical" evidence="5">
    <location>
        <begin position="188"/>
        <end position="206"/>
    </location>
</feature>
<gene>
    <name evidence="6" type="ORF">L3556_06800</name>
</gene>
<sequence length="304" mass="33278">MSLRFIGIVDFCILYRTNMMLATLPIPLKIIVFLFLFTFLFSVALGKSTVEIITLMKSNVLGRSLLVNFILLPVLGIILVKLFQLPSETSLGFLMIAVTPGGLLALHFARVSKGSLIYAVGLVILLSFLSIVLTPLLIYVLFPGFQATSIPILSLIGHLLILIIPPLFAGQVIQRWFPRITPKLQKLATALSVVLFMALTIYTSTLKALDPRSLGWNSWGAMATFVIMAWIMGWLFGGPHLVNRKVLAISTSMRNVAICLLIGSSSGFSQGSELAIIGFSELLVPMNLVFAIALRRLKTATLMP</sequence>
<dbReference type="Pfam" id="PF01758">
    <property type="entry name" value="SBF"/>
    <property type="match status" value="1"/>
</dbReference>
<dbReference type="InterPro" id="IPR002657">
    <property type="entry name" value="BilAc:Na_symport/Acr3"/>
</dbReference>
<dbReference type="Gene3D" id="1.20.1530.20">
    <property type="match status" value="1"/>
</dbReference>
<dbReference type="InterPro" id="IPR004710">
    <property type="entry name" value="Bilac:Na_transpt"/>
</dbReference>
<keyword evidence="2 5" id="KW-0812">Transmembrane</keyword>
<evidence type="ECO:0000313" key="6">
    <source>
        <dbReference type="EMBL" id="MDG2990643.1"/>
    </source>
</evidence>
<feature type="transmembrane region" description="Helical" evidence="5">
    <location>
        <begin position="246"/>
        <end position="268"/>
    </location>
</feature>
<evidence type="ECO:0000256" key="3">
    <source>
        <dbReference type="ARBA" id="ARBA00022989"/>
    </source>
</evidence>